<keyword evidence="16" id="KW-0175">Coiled coil</keyword>
<dbReference type="Gene3D" id="1.10.12.70">
    <property type="match status" value="1"/>
</dbReference>
<dbReference type="GO" id="GO:0046872">
    <property type="term" value="F:metal ion binding"/>
    <property type="evidence" value="ECO:0007669"/>
    <property type="project" value="UniProtKB-KW"/>
</dbReference>
<feature type="compositionally biased region" description="Polar residues" evidence="17">
    <location>
        <begin position="403"/>
        <end position="419"/>
    </location>
</feature>
<keyword evidence="6" id="KW-0723">Serine/threonine-protein kinase</keyword>
<evidence type="ECO:0000256" key="13">
    <source>
        <dbReference type="ARBA" id="ARBA00047899"/>
    </source>
</evidence>
<evidence type="ECO:0000256" key="5">
    <source>
        <dbReference type="ARBA" id="ARBA00022490"/>
    </source>
</evidence>
<comment type="similarity">
    <text evidence="3">Belongs to the protein kinase superfamily. STE Ser/Thr protein kinase family. STE20 subfamily.</text>
</comment>
<evidence type="ECO:0000256" key="3">
    <source>
        <dbReference type="ARBA" id="ARBA00008874"/>
    </source>
</evidence>
<comment type="subcellular location">
    <subcellularLocation>
        <location evidence="2">Cytoplasm</location>
    </subcellularLocation>
</comment>
<organism evidence="19 20">
    <name type="scientific">Rhodofomes roseus</name>
    <dbReference type="NCBI Taxonomy" id="34475"/>
    <lineage>
        <taxon>Eukaryota</taxon>
        <taxon>Fungi</taxon>
        <taxon>Dikarya</taxon>
        <taxon>Basidiomycota</taxon>
        <taxon>Agaricomycotina</taxon>
        <taxon>Agaricomycetes</taxon>
        <taxon>Polyporales</taxon>
        <taxon>Rhodofomes</taxon>
    </lineage>
</organism>
<dbReference type="GO" id="GO:0004674">
    <property type="term" value="F:protein serine/threonine kinase activity"/>
    <property type="evidence" value="ECO:0007669"/>
    <property type="project" value="UniProtKB-KW"/>
</dbReference>
<feature type="domain" description="Protein kinase" evidence="18">
    <location>
        <begin position="12"/>
        <end position="281"/>
    </location>
</feature>
<evidence type="ECO:0000256" key="2">
    <source>
        <dbReference type="ARBA" id="ARBA00004496"/>
    </source>
</evidence>
<evidence type="ECO:0000256" key="14">
    <source>
        <dbReference type="ARBA" id="ARBA00048679"/>
    </source>
</evidence>
<evidence type="ECO:0000256" key="1">
    <source>
        <dbReference type="ARBA" id="ARBA00001946"/>
    </source>
</evidence>
<dbReference type="Gene3D" id="1.10.510.10">
    <property type="entry name" value="Transferase(Phosphotransferase) domain 1"/>
    <property type="match status" value="1"/>
</dbReference>
<keyword evidence="9 15" id="KW-0547">Nucleotide-binding</keyword>
<evidence type="ECO:0000259" key="18">
    <source>
        <dbReference type="PROSITE" id="PS50011"/>
    </source>
</evidence>
<keyword evidence="11 15" id="KW-0067">ATP-binding</keyword>
<evidence type="ECO:0000256" key="7">
    <source>
        <dbReference type="ARBA" id="ARBA00022679"/>
    </source>
</evidence>
<feature type="region of interest" description="Disordered" evidence="17">
    <location>
        <begin position="220"/>
        <end position="246"/>
    </location>
</feature>
<evidence type="ECO:0000256" key="11">
    <source>
        <dbReference type="ARBA" id="ARBA00022840"/>
    </source>
</evidence>
<dbReference type="FunFam" id="3.30.200.20:FF:000092">
    <property type="entry name" value="Serine/threonine-protein kinase 24"/>
    <property type="match status" value="1"/>
</dbReference>
<dbReference type="PANTHER" id="PTHR48012:SF10">
    <property type="entry name" value="FI20177P1"/>
    <property type="match status" value="1"/>
</dbReference>
<keyword evidence="12" id="KW-0460">Magnesium</keyword>
<name>A0A4Y9Z5A1_9APHY</name>
<dbReference type="Proteomes" id="UP000298390">
    <property type="component" value="Unassembled WGS sequence"/>
</dbReference>
<feature type="binding site" evidence="15">
    <location>
        <position position="41"/>
    </location>
    <ligand>
        <name>ATP</name>
        <dbReference type="ChEBI" id="CHEBI:30616"/>
    </ligand>
</feature>
<keyword evidence="5" id="KW-0963">Cytoplasm</keyword>
<keyword evidence="10" id="KW-0418">Kinase</keyword>
<comment type="catalytic activity">
    <reaction evidence="14">
        <text>L-seryl-[protein] + ATP = O-phospho-L-seryl-[protein] + ADP + H(+)</text>
        <dbReference type="Rhea" id="RHEA:17989"/>
        <dbReference type="Rhea" id="RHEA-COMP:9863"/>
        <dbReference type="Rhea" id="RHEA-COMP:11604"/>
        <dbReference type="ChEBI" id="CHEBI:15378"/>
        <dbReference type="ChEBI" id="CHEBI:29999"/>
        <dbReference type="ChEBI" id="CHEBI:30616"/>
        <dbReference type="ChEBI" id="CHEBI:83421"/>
        <dbReference type="ChEBI" id="CHEBI:456216"/>
        <dbReference type="EC" id="2.7.11.1"/>
    </reaction>
</comment>
<keyword evidence="8" id="KW-0479">Metal-binding</keyword>
<dbReference type="PROSITE" id="PS50011">
    <property type="entry name" value="PROTEIN_KINASE_DOM"/>
    <property type="match status" value="1"/>
</dbReference>
<evidence type="ECO:0000256" key="9">
    <source>
        <dbReference type="ARBA" id="ARBA00022741"/>
    </source>
</evidence>
<accession>A0A4Y9Z5A1</accession>
<dbReference type="STRING" id="34475.A0A4Y9Z5A1"/>
<reference evidence="19 20" key="1">
    <citation type="submission" date="2019-01" db="EMBL/GenBank/DDBJ databases">
        <title>Genome sequencing of the rare red list fungi Fomitopsis rosea.</title>
        <authorList>
            <person name="Buettner E."/>
            <person name="Kellner H."/>
        </authorList>
    </citation>
    <scope>NUCLEOTIDE SEQUENCE [LARGE SCALE GENOMIC DNA]</scope>
    <source>
        <strain evidence="19 20">DSM 105464</strain>
    </source>
</reference>
<evidence type="ECO:0000256" key="15">
    <source>
        <dbReference type="PROSITE-ProRule" id="PRU10141"/>
    </source>
</evidence>
<dbReference type="InterPro" id="IPR050629">
    <property type="entry name" value="STE20/SPS1-PAK"/>
</dbReference>
<dbReference type="InterPro" id="IPR046409">
    <property type="entry name" value="PDC10_dimerisation_sf"/>
</dbReference>
<dbReference type="Pfam" id="PF20929">
    <property type="entry name" value="PDCD10_N"/>
    <property type="match status" value="1"/>
</dbReference>
<comment type="cofactor">
    <cofactor evidence="1">
        <name>Mg(2+)</name>
        <dbReference type="ChEBI" id="CHEBI:18420"/>
    </cofactor>
</comment>
<dbReference type="InterPro" id="IPR017441">
    <property type="entry name" value="Protein_kinase_ATP_BS"/>
</dbReference>
<gene>
    <name evidence="19" type="ORF">EVJ58_g566</name>
</gene>
<dbReference type="PANTHER" id="PTHR48012">
    <property type="entry name" value="STERILE20-LIKE KINASE, ISOFORM B-RELATED"/>
    <property type="match status" value="1"/>
</dbReference>
<dbReference type="Pfam" id="PF00069">
    <property type="entry name" value="Pkinase"/>
    <property type="match status" value="1"/>
</dbReference>
<dbReference type="InterPro" id="IPR000719">
    <property type="entry name" value="Prot_kinase_dom"/>
</dbReference>
<protein>
    <recommendedName>
        <fullName evidence="4">non-specific serine/threonine protein kinase</fullName>
        <ecNumber evidence="4">2.7.11.1</ecNumber>
    </recommendedName>
</protein>
<dbReference type="GO" id="GO:0005737">
    <property type="term" value="C:cytoplasm"/>
    <property type="evidence" value="ECO:0007669"/>
    <property type="project" value="UniProtKB-SubCell"/>
</dbReference>
<evidence type="ECO:0000256" key="16">
    <source>
        <dbReference type="SAM" id="Coils"/>
    </source>
</evidence>
<dbReference type="InterPro" id="IPR048288">
    <property type="entry name" value="PDCD10_N"/>
</dbReference>
<feature type="coiled-coil region" evidence="16">
    <location>
        <begin position="38"/>
        <end position="65"/>
    </location>
</feature>
<dbReference type="SUPFAM" id="SSF56112">
    <property type="entry name" value="Protein kinase-like (PK-like)"/>
    <property type="match status" value="1"/>
</dbReference>
<dbReference type="GO" id="GO:0005524">
    <property type="term" value="F:ATP binding"/>
    <property type="evidence" value="ECO:0007669"/>
    <property type="project" value="UniProtKB-UniRule"/>
</dbReference>
<feature type="compositionally biased region" description="Low complexity" evidence="17">
    <location>
        <begin position="367"/>
        <end position="381"/>
    </location>
</feature>
<dbReference type="AlphaFoldDB" id="A0A4Y9Z5A1"/>
<evidence type="ECO:0000256" key="10">
    <source>
        <dbReference type="ARBA" id="ARBA00022777"/>
    </source>
</evidence>
<dbReference type="SMART" id="SM00220">
    <property type="entry name" value="S_TKc"/>
    <property type="match status" value="1"/>
</dbReference>
<evidence type="ECO:0000256" key="17">
    <source>
        <dbReference type="SAM" id="MobiDB-lite"/>
    </source>
</evidence>
<evidence type="ECO:0000313" key="20">
    <source>
        <dbReference type="Proteomes" id="UP000298390"/>
    </source>
</evidence>
<evidence type="ECO:0000256" key="4">
    <source>
        <dbReference type="ARBA" id="ARBA00012513"/>
    </source>
</evidence>
<dbReference type="PROSITE" id="PS00107">
    <property type="entry name" value="PROTEIN_KINASE_ATP"/>
    <property type="match status" value="1"/>
</dbReference>
<dbReference type="EC" id="2.7.11.1" evidence="4"/>
<dbReference type="CDD" id="cd06609">
    <property type="entry name" value="STKc_MST3_like"/>
    <property type="match status" value="1"/>
</dbReference>
<dbReference type="EMBL" id="SEKV01000014">
    <property type="protein sequence ID" value="TFY69217.1"/>
    <property type="molecule type" value="Genomic_DNA"/>
</dbReference>
<feature type="region of interest" description="Disordered" evidence="17">
    <location>
        <begin position="303"/>
        <end position="440"/>
    </location>
</feature>
<keyword evidence="7" id="KW-0808">Transferase</keyword>
<evidence type="ECO:0000256" key="6">
    <source>
        <dbReference type="ARBA" id="ARBA00022527"/>
    </source>
</evidence>
<evidence type="ECO:0000313" key="19">
    <source>
        <dbReference type="EMBL" id="TFY69217.1"/>
    </source>
</evidence>
<feature type="compositionally biased region" description="Basic and acidic residues" evidence="17">
    <location>
        <begin position="303"/>
        <end position="318"/>
    </location>
</feature>
<dbReference type="InterPro" id="IPR011009">
    <property type="entry name" value="Kinase-like_dom_sf"/>
</dbReference>
<evidence type="ECO:0000256" key="12">
    <source>
        <dbReference type="ARBA" id="ARBA00022842"/>
    </source>
</evidence>
<evidence type="ECO:0000256" key="8">
    <source>
        <dbReference type="ARBA" id="ARBA00022723"/>
    </source>
</evidence>
<proteinExistence type="inferred from homology"/>
<sequence>MDTHHQDPEDFYVKQDRIGKGSFGEVYKGYDKRTQKTVAIKIIDLESAEDEIEDIQQEIQILSQLDSPHVTKYHGSYLKGSHLWIVMEYCSGGSCSDLMKPGVFREEYIAIIVRELLKGLEYLHTEGKLHRDIKAANILLSAGGDVKLADFGVSGQLSGTLSAKKNTFVGTPYWMSPEVIKQSGYDHKADIWSLGITAIELAKGEPPYAELHPMKARSMQVRQRKTRRPDAVPAGAILNPEEPAPDVGGTLLQDIQGKSAPDEKAACQRPSARDLLKHKFVRMAKKTSYLTELIERHERWKAEGGERVEEEERQHVEDIANSDPEDLWDFGTVRHAGTVGRAPTSSIKVSGPPLTWENNGTTRSDDSGGSVSGSSTFSRRGPSGLIDATTVSSKTDLPPLPASNPSTPRKFDQQATIRNGSVAPAVAPRREPSDEYDDDYEDEPNGYVAGATNGRPPVVDDELPDTTMLDSVVLPAIASLFPRVSTQEARVALSALQRAFTEAERIIPGVTMELINEVVDSVEHVEDDR</sequence>
<comment type="caution">
    <text evidence="19">The sequence shown here is derived from an EMBL/GenBank/DDBJ whole genome shotgun (WGS) entry which is preliminary data.</text>
</comment>
<comment type="catalytic activity">
    <reaction evidence="13">
        <text>L-threonyl-[protein] + ATP = O-phospho-L-threonyl-[protein] + ADP + H(+)</text>
        <dbReference type="Rhea" id="RHEA:46608"/>
        <dbReference type="Rhea" id="RHEA-COMP:11060"/>
        <dbReference type="Rhea" id="RHEA-COMP:11605"/>
        <dbReference type="ChEBI" id="CHEBI:15378"/>
        <dbReference type="ChEBI" id="CHEBI:30013"/>
        <dbReference type="ChEBI" id="CHEBI:30616"/>
        <dbReference type="ChEBI" id="CHEBI:61977"/>
        <dbReference type="ChEBI" id="CHEBI:456216"/>
        <dbReference type="EC" id="2.7.11.1"/>
    </reaction>
</comment>
<dbReference type="Gene3D" id="3.30.200.20">
    <property type="entry name" value="Phosphorylase Kinase, domain 1"/>
    <property type="match status" value="1"/>
</dbReference>